<evidence type="ECO:0000313" key="2">
    <source>
        <dbReference type="Proteomes" id="UP000019151"/>
    </source>
</evidence>
<dbReference type="InterPro" id="IPR009091">
    <property type="entry name" value="RCC1/BLIP-II"/>
</dbReference>
<proteinExistence type="predicted"/>
<dbReference type="SUPFAM" id="SSF50985">
    <property type="entry name" value="RCC1/BLIP-II"/>
    <property type="match status" value="2"/>
</dbReference>
<dbReference type="PANTHER" id="PTHR45982">
    <property type="entry name" value="REGULATOR OF CHROMOSOME CONDENSATION"/>
    <property type="match status" value="1"/>
</dbReference>
<name>W0RQQ3_9BACT</name>
<dbReference type="Gene3D" id="2.130.10.30">
    <property type="entry name" value="Regulator of chromosome condensation 1/beta-lactamase-inhibitor protein II"/>
    <property type="match status" value="3"/>
</dbReference>
<dbReference type="Proteomes" id="UP000019151">
    <property type="component" value="Plasmid 2"/>
</dbReference>
<protein>
    <submittedName>
        <fullName evidence="1">Regulator of chromosome condensation RCC1</fullName>
    </submittedName>
</protein>
<dbReference type="InterPro" id="IPR051553">
    <property type="entry name" value="Ran_GTPase-activating"/>
</dbReference>
<dbReference type="EMBL" id="CP007130">
    <property type="protein sequence ID" value="AHG93309.1"/>
    <property type="molecule type" value="Genomic_DNA"/>
</dbReference>
<reference evidence="1 2" key="1">
    <citation type="journal article" date="2014" name="Genome Announc.">
        <title>Genome Sequence and Methylome of Soil Bacterium Gemmatirosa kalamazoonensis KBS708T, a Member of the Rarely Cultivated Gemmatimonadetes Phylum.</title>
        <authorList>
            <person name="Debruyn J.M."/>
            <person name="Radosevich M."/>
            <person name="Wommack K.E."/>
            <person name="Polson S.W."/>
            <person name="Hauser L.J."/>
            <person name="Fawaz M.N."/>
            <person name="Korlach J."/>
            <person name="Tsai Y.C."/>
        </authorList>
    </citation>
    <scope>NUCLEOTIDE SEQUENCE [LARGE SCALE GENOMIC DNA]</scope>
    <source>
        <strain evidence="1 2">KBS708</strain>
        <plasmid evidence="2">Plasmid 2</plasmid>
    </source>
</reference>
<dbReference type="InParanoid" id="W0RQQ3"/>
<geneLocation type="plasmid" evidence="1 2">
    <name>2</name>
</geneLocation>
<dbReference type="PRINTS" id="PR00633">
    <property type="entry name" value="RCCNDNSATION"/>
</dbReference>
<sequence>MVAGTFMSCALGSPEAPASRGAGSAAYCWGDPEFGALGNPAVTRDTALPVPIAGTRRYVALATNAAIAFTGPSTVCALTAAGEADCWGSSPAELIGPAESGCTGCVRTPRAVATAYRFRRLSVGSGHICGVIADSTAVCWGRGTEGQLGNGGLVTSSTPTPVAGGLRFADIAAGESYTCGITAAGVAYCWGANNRGQLGDSTQATRSTPVRVRFPGAFRAIDVGSLTTCGVSTTGAPFCWGRTDGRITATDSAFFSRTSVAPVPVELPTAVRVVDIGLLNLCAIGQDDVTRCWGWGTHGETGPTDETRCRQASVELYCFPGRIDAPTLTEVHVGVYHACGRARDGAIYCWGGNFHLGAGGPTYANQPTPQRIGVP</sequence>
<keyword evidence="1" id="KW-0614">Plasmid</keyword>
<dbReference type="KEGG" id="gba:J421_5774"/>
<dbReference type="HOGENOM" id="CLU_005210_8_3_0"/>
<dbReference type="eggNOG" id="COG5184">
    <property type="taxonomic scope" value="Bacteria"/>
</dbReference>
<evidence type="ECO:0000313" key="1">
    <source>
        <dbReference type="EMBL" id="AHG93309.1"/>
    </source>
</evidence>
<dbReference type="PANTHER" id="PTHR45982:SF1">
    <property type="entry name" value="REGULATOR OF CHROMOSOME CONDENSATION"/>
    <property type="match status" value="1"/>
</dbReference>
<dbReference type="PROSITE" id="PS50012">
    <property type="entry name" value="RCC1_3"/>
    <property type="match status" value="2"/>
</dbReference>
<dbReference type="InterPro" id="IPR000408">
    <property type="entry name" value="Reg_chr_condens"/>
</dbReference>
<accession>W0RQQ3</accession>
<dbReference type="Pfam" id="PF13540">
    <property type="entry name" value="RCC1_2"/>
    <property type="match status" value="1"/>
</dbReference>
<dbReference type="GO" id="GO:0005085">
    <property type="term" value="F:guanyl-nucleotide exchange factor activity"/>
    <property type="evidence" value="ECO:0007669"/>
    <property type="project" value="TreeGrafter"/>
</dbReference>
<keyword evidence="2" id="KW-1185">Reference proteome</keyword>
<organism evidence="1 2">
    <name type="scientific">Gemmatirosa kalamazoonensis</name>
    <dbReference type="NCBI Taxonomy" id="861299"/>
    <lineage>
        <taxon>Bacteria</taxon>
        <taxon>Pseudomonadati</taxon>
        <taxon>Gemmatimonadota</taxon>
        <taxon>Gemmatimonadia</taxon>
        <taxon>Gemmatimonadales</taxon>
        <taxon>Gemmatimonadaceae</taxon>
        <taxon>Gemmatirosa</taxon>
    </lineage>
</organism>
<dbReference type="Pfam" id="PF00415">
    <property type="entry name" value="RCC1"/>
    <property type="match status" value="2"/>
</dbReference>
<dbReference type="GO" id="GO:0005737">
    <property type="term" value="C:cytoplasm"/>
    <property type="evidence" value="ECO:0007669"/>
    <property type="project" value="TreeGrafter"/>
</dbReference>
<dbReference type="AlphaFoldDB" id="W0RQQ3"/>
<gene>
    <name evidence="1" type="ORF">J421_5774</name>
</gene>